<gene>
    <name evidence="1" type="primary">ORF121223</name>
</gene>
<dbReference type="EMBL" id="HACG01033630">
    <property type="protein sequence ID" value="CEK80495.1"/>
    <property type="molecule type" value="Transcribed_RNA"/>
</dbReference>
<organism evidence="1">
    <name type="scientific">Arion vulgaris</name>
    <dbReference type="NCBI Taxonomy" id="1028688"/>
    <lineage>
        <taxon>Eukaryota</taxon>
        <taxon>Metazoa</taxon>
        <taxon>Spiralia</taxon>
        <taxon>Lophotrochozoa</taxon>
        <taxon>Mollusca</taxon>
        <taxon>Gastropoda</taxon>
        <taxon>Heterobranchia</taxon>
        <taxon>Euthyneura</taxon>
        <taxon>Panpulmonata</taxon>
        <taxon>Eupulmonata</taxon>
        <taxon>Stylommatophora</taxon>
        <taxon>Helicina</taxon>
        <taxon>Arionoidea</taxon>
        <taxon>Arionidae</taxon>
        <taxon>Arion</taxon>
    </lineage>
</organism>
<proteinExistence type="predicted"/>
<evidence type="ECO:0000313" key="1">
    <source>
        <dbReference type="EMBL" id="CEK80495.1"/>
    </source>
</evidence>
<protein>
    <submittedName>
        <fullName evidence="1">Uncharacterized protein</fullName>
    </submittedName>
</protein>
<accession>A0A0B7AKR6</accession>
<name>A0A0B7AKR6_9EUPU</name>
<dbReference type="AlphaFoldDB" id="A0A0B7AKR6"/>
<reference evidence="1" key="1">
    <citation type="submission" date="2014-12" db="EMBL/GenBank/DDBJ databases">
        <title>Insight into the proteome of Arion vulgaris.</title>
        <authorList>
            <person name="Aradska J."/>
            <person name="Bulat T."/>
            <person name="Smidak R."/>
            <person name="Sarate P."/>
            <person name="Gangsoo J."/>
            <person name="Sialana F."/>
            <person name="Bilban M."/>
            <person name="Lubec G."/>
        </authorList>
    </citation>
    <scope>NUCLEOTIDE SEQUENCE</scope>
    <source>
        <tissue evidence="1">Skin</tissue>
    </source>
</reference>
<sequence length="72" mass="8517">MKHSRKMLKIQQIAKSNRVDVPKEGNKIRKPSGKHPEKSVIVFWVNVIRRPGLQRIETTDKITDKKDRKRRS</sequence>